<organism evidence="1 2">
    <name type="scientific">Micromonospora fluostatini</name>
    <dbReference type="NCBI Taxonomy" id="1629071"/>
    <lineage>
        <taxon>Bacteria</taxon>
        <taxon>Bacillati</taxon>
        <taxon>Actinomycetota</taxon>
        <taxon>Actinomycetes</taxon>
        <taxon>Micromonosporales</taxon>
        <taxon>Micromonosporaceae</taxon>
        <taxon>Micromonospora</taxon>
    </lineage>
</organism>
<reference evidence="1 2" key="1">
    <citation type="submission" date="2019-02" db="EMBL/GenBank/DDBJ databases">
        <title>Draft genome sequences of novel Actinobacteria.</title>
        <authorList>
            <person name="Sahin N."/>
            <person name="Ay H."/>
            <person name="Saygin H."/>
        </authorList>
    </citation>
    <scope>NUCLEOTIDE SEQUENCE [LARGE SCALE GENOMIC DNA]</scope>
    <source>
        <strain evidence="1 2">JCM 30529</strain>
    </source>
</reference>
<keyword evidence="2" id="KW-1185">Reference proteome</keyword>
<sequence length="184" mass="20039">MTAPADPPYLADPARLARLLGVPDDDPRMLDALAAASGRFRGQVHHSVHLVEGDEVWLDGDGSTELFLPAAPVVARPRVFVDDRELDASEFEWSRKGILRRRAGWPDRLDAVRVLYDHGYAQIPADVEEVVIDQARVIHEVTPGVQTVQAGGESVTYGSTATTGVTAQWTTAVEAYRVGRGDRA</sequence>
<dbReference type="EMBL" id="SMKE01000003">
    <property type="protein sequence ID" value="TDC02603.1"/>
    <property type="molecule type" value="Genomic_DNA"/>
</dbReference>
<evidence type="ECO:0000313" key="2">
    <source>
        <dbReference type="Proteomes" id="UP000295626"/>
    </source>
</evidence>
<name>A0ABY2DMS0_9ACTN</name>
<comment type="caution">
    <text evidence="1">The sequence shown here is derived from an EMBL/GenBank/DDBJ whole genome shotgun (WGS) entry which is preliminary data.</text>
</comment>
<protein>
    <submittedName>
        <fullName evidence="1">Mobile element protein</fullName>
    </submittedName>
</protein>
<proteinExistence type="predicted"/>
<dbReference type="Proteomes" id="UP000295626">
    <property type="component" value="Unassembled WGS sequence"/>
</dbReference>
<evidence type="ECO:0000313" key="1">
    <source>
        <dbReference type="EMBL" id="TDC02603.1"/>
    </source>
</evidence>
<accession>A0ABY2DMS0</accession>
<gene>
    <name evidence="1" type="ORF">E1091_00390</name>
</gene>